<name>A0A9P8AW19_9AGAR</name>
<keyword evidence="2" id="KW-0472">Membrane</keyword>
<evidence type="ECO:0000256" key="1">
    <source>
        <dbReference type="SAM" id="MobiDB-lite"/>
    </source>
</evidence>
<evidence type="ECO:0000313" key="3">
    <source>
        <dbReference type="EMBL" id="KAG7449915.1"/>
    </source>
</evidence>
<dbReference type="RefSeq" id="XP_043043415.1">
    <property type="nucleotide sequence ID" value="XM_043185561.1"/>
</dbReference>
<organism evidence="3 4">
    <name type="scientific">Guyanagaster necrorhizus</name>
    <dbReference type="NCBI Taxonomy" id="856835"/>
    <lineage>
        <taxon>Eukaryota</taxon>
        <taxon>Fungi</taxon>
        <taxon>Dikarya</taxon>
        <taxon>Basidiomycota</taxon>
        <taxon>Agaricomycotina</taxon>
        <taxon>Agaricomycetes</taxon>
        <taxon>Agaricomycetidae</taxon>
        <taxon>Agaricales</taxon>
        <taxon>Marasmiineae</taxon>
        <taxon>Physalacriaceae</taxon>
        <taxon>Guyanagaster</taxon>
    </lineage>
</organism>
<evidence type="ECO:0000256" key="2">
    <source>
        <dbReference type="SAM" id="Phobius"/>
    </source>
</evidence>
<reference evidence="3" key="1">
    <citation type="submission" date="2020-11" db="EMBL/GenBank/DDBJ databases">
        <title>Adaptations for nitrogen fixation in a non-lichenized fungal sporocarp promotes dispersal by wood-feeding termites.</title>
        <authorList>
            <consortium name="DOE Joint Genome Institute"/>
            <person name="Koch R.A."/>
            <person name="Yoon G."/>
            <person name="Arayal U."/>
            <person name="Lail K."/>
            <person name="Amirebrahimi M."/>
            <person name="Labutti K."/>
            <person name="Lipzen A."/>
            <person name="Riley R."/>
            <person name="Barry K."/>
            <person name="Henrissat B."/>
            <person name="Grigoriev I.V."/>
            <person name="Herr J.R."/>
            <person name="Aime M.C."/>
        </authorList>
    </citation>
    <scope>NUCLEOTIDE SEQUENCE</scope>
    <source>
        <strain evidence="3">MCA 3950</strain>
    </source>
</reference>
<dbReference type="Proteomes" id="UP000812287">
    <property type="component" value="Unassembled WGS sequence"/>
</dbReference>
<feature type="region of interest" description="Disordered" evidence="1">
    <location>
        <begin position="1"/>
        <end position="58"/>
    </location>
</feature>
<proteinExistence type="predicted"/>
<dbReference type="GeneID" id="66107858"/>
<dbReference type="AlphaFoldDB" id="A0A9P8AW19"/>
<feature type="compositionally biased region" description="Low complexity" evidence="1">
    <location>
        <begin position="16"/>
        <end position="31"/>
    </location>
</feature>
<protein>
    <submittedName>
        <fullName evidence="3">Uncharacterized protein</fullName>
    </submittedName>
</protein>
<dbReference type="OrthoDB" id="3049267at2759"/>
<comment type="caution">
    <text evidence="3">The sequence shown here is derived from an EMBL/GenBank/DDBJ whole genome shotgun (WGS) entry which is preliminary data.</text>
</comment>
<keyword evidence="4" id="KW-1185">Reference proteome</keyword>
<feature type="transmembrane region" description="Helical" evidence="2">
    <location>
        <begin position="85"/>
        <end position="107"/>
    </location>
</feature>
<dbReference type="EMBL" id="MU250527">
    <property type="protein sequence ID" value="KAG7449915.1"/>
    <property type="molecule type" value="Genomic_DNA"/>
</dbReference>
<keyword evidence="2" id="KW-1133">Transmembrane helix</keyword>
<evidence type="ECO:0000313" key="4">
    <source>
        <dbReference type="Proteomes" id="UP000812287"/>
    </source>
</evidence>
<accession>A0A9P8AW19</accession>
<gene>
    <name evidence="3" type="ORF">BT62DRAFT_928673</name>
</gene>
<keyword evidence="2" id="KW-0812">Transmembrane</keyword>
<feature type="region of interest" description="Disordered" evidence="1">
    <location>
        <begin position="115"/>
        <end position="187"/>
    </location>
</feature>
<sequence>MIILEEDECTPLKGDSTTPVSPSSPSQLSSPDSPPSYNEAVVPNSPSRHPSYDAIPIPESFSLESQDHVSDKDLRRRRNKRKVHLMLLFLALTGCIVFWLTFAIFFAPGGLARDGGKRGNEPPGPPPDGHKGGKPWGPPLEEEEGSPDNNDGSRGKGPPPGVEGAHVNGPHPSDGDDHDISRGLPRGVRCTSMQRVLRPYLCVAPGGP</sequence>